<feature type="region of interest" description="Disordered" evidence="1">
    <location>
        <begin position="60"/>
        <end position="91"/>
    </location>
</feature>
<proteinExistence type="predicted"/>
<dbReference type="EMBL" id="JAFJMO010000018">
    <property type="protein sequence ID" value="KAJ8250136.1"/>
    <property type="molecule type" value="Genomic_DNA"/>
</dbReference>
<evidence type="ECO:0000313" key="3">
    <source>
        <dbReference type="Proteomes" id="UP001152803"/>
    </source>
</evidence>
<sequence>MGAARVGVTTTMSAPGRGCKHSPAAKLIPQGASRGRAGLPCVVKTEVMAKAQVKLNSTTSLTNNSTTSLTKNSTTSLMKTSTTSPTKTSTHCCPAPESAAAAAVPVMEPVLNSSCGLPTSLNCWSHTTRLGLARAYSRSPDTRQQACELYQEVIAKAPKVHDAYIELAQLLVVSDPLAALEVYCRFPLEPVHQQTFNDAFIVGEIVHILMKQELYDHPQLGPNLIAYGKIMGLGCLEKYIEVLDEKCKTNLLKTVYAGIHDKSMEDEDLQEFFKFKCWI</sequence>
<protein>
    <submittedName>
        <fullName evidence="2">Uncharacterized protein</fullName>
    </submittedName>
</protein>
<evidence type="ECO:0000256" key="1">
    <source>
        <dbReference type="SAM" id="MobiDB-lite"/>
    </source>
</evidence>
<dbReference type="AlphaFoldDB" id="A0A9Q1CVZ0"/>
<dbReference type="Proteomes" id="UP001152803">
    <property type="component" value="Unassembled WGS sequence"/>
</dbReference>
<organism evidence="2 3">
    <name type="scientific">Conger conger</name>
    <name type="common">Conger eel</name>
    <name type="synonym">Muraena conger</name>
    <dbReference type="NCBI Taxonomy" id="82655"/>
    <lineage>
        <taxon>Eukaryota</taxon>
        <taxon>Metazoa</taxon>
        <taxon>Chordata</taxon>
        <taxon>Craniata</taxon>
        <taxon>Vertebrata</taxon>
        <taxon>Euteleostomi</taxon>
        <taxon>Actinopterygii</taxon>
        <taxon>Neopterygii</taxon>
        <taxon>Teleostei</taxon>
        <taxon>Anguilliformes</taxon>
        <taxon>Congridae</taxon>
        <taxon>Conger</taxon>
    </lineage>
</organism>
<evidence type="ECO:0000313" key="2">
    <source>
        <dbReference type="EMBL" id="KAJ8250136.1"/>
    </source>
</evidence>
<accession>A0A9Q1CVZ0</accession>
<name>A0A9Q1CVZ0_CONCO</name>
<dbReference type="OrthoDB" id="9991317at2759"/>
<feature type="region of interest" description="Disordered" evidence="1">
    <location>
        <begin position="1"/>
        <end position="21"/>
    </location>
</feature>
<comment type="caution">
    <text evidence="2">The sequence shown here is derived from an EMBL/GenBank/DDBJ whole genome shotgun (WGS) entry which is preliminary data.</text>
</comment>
<reference evidence="2" key="1">
    <citation type="journal article" date="2023" name="Science">
        <title>Genome structures resolve the early diversification of teleost fishes.</title>
        <authorList>
            <person name="Parey E."/>
            <person name="Louis A."/>
            <person name="Montfort J."/>
            <person name="Bouchez O."/>
            <person name="Roques C."/>
            <person name="Iampietro C."/>
            <person name="Lluch J."/>
            <person name="Castinel A."/>
            <person name="Donnadieu C."/>
            <person name="Desvignes T."/>
            <person name="Floi Bucao C."/>
            <person name="Jouanno E."/>
            <person name="Wen M."/>
            <person name="Mejri S."/>
            <person name="Dirks R."/>
            <person name="Jansen H."/>
            <person name="Henkel C."/>
            <person name="Chen W.J."/>
            <person name="Zahm M."/>
            <person name="Cabau C."/>
            <person name="Klopp C."/>
            <person name="Thompson A.W."/>
            <person name="Robinson-Rechavi M."/>
            <person name="Braasch I."/>
            <person name="Lecointre G."/>
            <person name="Bobe J."/>
            <person name="Postlethwait J.H."/>
            <person name="Berthelot C."/>
            <person name="Roest Crollius H."/>
            <person name="Guiguen Y."/>
        </authorList>
    </citation>
    <scope>NUCLEOTIDE SEQUENCE</scope>
    <source>
        <strain evidence="2">Concon-B</strain>
    </source>
</reference>
<gene>
    <name evidence="2" type="ORF">COCON_G00220580</name>
</gene>
<keyword evidence="3" id="KW-1185">Reference proteome</keyword>